<evidence type="ECO:0000256" key="1">
    <source>
        <dbReference type="SAM" id="MobiDB-lite"/>
    </source>
</evidence>
<reference evidence="2" key="1">
    <citation type="submission" date="2014-09" db="EMBL/GenBank/DDBJ databases">
        <authorList>
            <person name="Magalhaes I.L.F."/>
            <person name="Oliveira U."/>
            <person name="Santos F.R."/>
            <person name="Vidigal T.H.D.A."/>
            <person name="Brescovit A.D."/>
            <person name="Santos A.J."/>
        </authorList>
    </citation>
    <scope>NUCLEOTIDE SEQUENCE</scope>
    <source>
        <tissue evidence="2">Shoot tissue taken approximately 20 cm above the soil surface</tissue>
    </source>
</reference>
<accession>A0A0A9ECJ5</accession>
<sequence length="63" mass="7425">MATCAIPRKQWKTPELPARAVRRDDGEEYDAPAGLHDVRQRPHDGRLRDLPCCRLHRHHHLLR</sequence>
<organism evidence="2">
    <name type="scientific">Arundo donax</name>
    <name type="common">Giant reed</name>
    <name type="synonym">Donax arundinaceus</name>
    <dbReference type="NCBI Taxonomy" id="35708"/>
    <lineage>
        <taxon>Eukaryota</taxon>
        <taxon>Viridiplantae</taxon>
        <taxon>Streptophyta</taxon>
        <taxon>Embryophyta</taxon>
        <taxon>Tracheophyta</taxon>
        <taxon>Spermatophyta</taxon>
        <taxon>Magnoliopsida</taxon>
        <taxon>Liliopsida</taxon>
        <taxon>Poales</taxon>
        <taxon>Poaceae</taxon>
        <taxon>PACMAD clade</taxon>
        <taxon>Arundinoideae</taxon>
        <taxon>Arundineae</taxon>
        <taxon>Arundo</taxon>
    </lineage>
</organism>
<proteinExistence type="predicted"/>
<dbReference type="AlphaFoldDB" id="A0A0A9ECJ5"/>
<reference evidence="2" key="2">
    <citation type="journal article" date="2015" name="Data Brief">
        <title>Shoot transcriptome of the giant reed, Arundo donax.</title>
        <authorList>
            <person name="Barrero R.A."/>
            <person name="Guerrero F.D."/>
            <person name="Moolhuijzen P."/>
            <person name="Goolsby J.A."/>
            <person name="Tidwell J."/>
            <person name="Bellgard S.E."/>
            <person name="Bellgard M.I."/>
        </authorList>
    </citation>
    <scope>NUCLEOTIDE SEQUENCE</scope>
    <source>
        <tissue evidence="2">Shoot tissue taken approximately 20 cm above the soil surface</tissue>
    </source>
</reference>
<dbReference type="EMBL" id="GBRH01204143">
    <property type="protein sequence ID" value="JAD93752.1"/>
    <property type="molecule type" value="Transcribed_RNA"/>
</dbReference>
<protein>
    <submittedName>
        <fullName evidence="2">Uncharacterized protein</fullName>
    </submittedName>
</protein>
<feature type="region of interest" description="Disordered" evidence="1">
    <location>
        <begin position="22"/>
        <end position="42"/>
    </location>
</feature>
<name>A0A0A9ECJ5_ARUDO</name>
<evidence type="ECO:0000313" key="2">
    <source>
        <dbReference type="EMBL" id="JAD93752.1"/>
    </source>
</evidence>